<sequence length="74" mass="8332">MRMSISVKKGQSEAEVDRPDPVITTERGETTVSVTASGIKANQKVMIRDGDRSVELYPLSERKGLRVYCERYLV</sequence>
<keyword evidence="3" id="KW-1185">Reference proteome</keyword>
<dbReference type="HOGENOM" id="CLU_2688583_0_0_1"/>
<evidence type="ECO:0000313" key="2">
    <source>
        <dbReference type="EMBL" id="EPS29955.1"/>
    </source>
</evidence>
<dbReference type="EMBL" id="KB644412">
    <property type="protein sequence ID" value="EPS29955.1"/>
    <property type="molecule type" value="Genomic_DNA"/>
</dbReference>
<reference evidence="2 3" key="1">
    <citation type="journal article" date="2013" name="PLoS ONE">
        <title>Genomic and secretomic analyses reveal unique features of the lignocellulolytic enzyme system of Penicillium decumbens.</title>
        <authorList>
            <person name="Liu G."/>
            <person name="Zhang L."/>
            <person name="Wei X."/>
            <person name="Zou G."/>
            <person name="Qin Y."/>
            <person name="Ma L."/>
            <person name="Li J."/>
            <person name="Zheng H."/>
            <person name="Wang S."/>
            <person name="Wang C."/>
            <person name="Xun L."/>
            <person name="Zhao G.-P."/>
            <person name="Zhou Z."/>
            <person name="Qu Y."/>
        </authorList>
    </citation>
    <scope>NUCLEOTIDE SEQUENCE [LARGE SCALE GENOMIC DNA]</scope>
    <source>
        <strain evidence="3">114-2 / CGMCC 5302</strain>
    </source>
</reference>
<gene>
    <name evidence="2" type="ORF">PDE_04905</name>
</gene>
<feature type="compositionally biased region" description="Basic and acidic residues" evidence="1">
    <location>
        <begin position="10"/>
        <end position="20"/>
    </location>
</feature>
<feature type="region of interest" description="Disordered" evidence="1">
    <location>
        <begin position="1"/>
        <end position="20"/>
    </location>
</feature>
<proteinExistence type="predicted"/>
<name>S7ZH09_PENO1</name>
<dbReference type="Proteomes" id="UP000019376">
    <property type="component" value="Unassembled WGS sequence"/>
</dbReference>
<dbReference type="AlphaFoldDB" id="S7ZH09"/>
<accession>S7ZH09</accession>
<evidence type="ECO:0000313" key="3">
    <source>
        <dbReference type="Proteomes" id="UP000019376"/>
    </source>
</evidence>
<organism evidence="2 3">
    <name type="scientific">Penicillium oxalicum (strain 114-2 / CGMCC 5302)</name>
    <name type="common">Penicillium decumbens</name>
    <dbReference type="NCBI Taxonomy" id="933388"/>
    <lineage>
        <taxon>Eukaryota</taxon>
        <taxon>Fungi</taxon>
        <taxon>Dikarya</taxon>
        <taxon>Ascomycota</taxon>
        <taxon>Pezizomycotina</taxon>
        <taxon>Eurotiomycetes</taxon>
        <taxon>Eurotiomycetidae</taxon>
        <taxon>Eurotiales</taxon>
        <taxon>Aspergillaceae</taxon>
        <taxon>Penicillium</taxon>
    </lineage>
</organism>
<protein>
    <submittedName>
        <fullName evidence="2">Uncharacterized protein</fullName>
    </submittedName>
</protein>
<evidence type="ECO:0000256" key="1">
    <source>
        <dbReference type="SAM" id="MobiDB-lite"/>
    </source>
</evidence>